<feature type="region of interest" description="Disordered" evidence="3">
    <location>
        <begin position="705"/>
        <end position="902"/>
    </location>
</feature>
<sequence length="1956" mass="215793">MAKVSHLPMRRYPTTTTDQSTNPTAKLPPTTPTSAVTTPTNVDTTVNFYPPANYGTSQRNTTDKSKRTWGQRLKLTKPFSEKISSSASQISTSSSNQTSPSKLSAQSSSSSSSSSTITLEVLDYSEIQQKHIQQQQQGRFHPATANVPSPLALATHSMKYAESTWMYGTMRGMPPPMAVGMPPMPHPGYPMSHHQPGAPPAMVHPMFCPMPGPGPEVAVVICCCPEYLNGTKRDVKKASVCKKCKGSRLPLAPIGGTMRLTSGATFLAPPVRAGGTLKLASTYGKKSRPSILGSAGDPYDFMRRSRLSQPEQASKSVKTSIKEKLRGRAKSTSPSKGRSRVDKRAVSPTGSKSSGTRSLSASRGGKDKGFKDCWVEPEEIPLVDSEDPGAARRSILRCDINPYDLISLSSGLNNEFSPTNGSEDYDLSEHSQKYENLLDTLYANRYNPAINNITAISGQRIKLFDGDAGPPVYDDVDEYVYDPVEVQPDPNQENRVDVIPERPPRTKHKHDSSPKDDDLKSLPSQISSEVTQSAIKSILKRPGSAVSAPAGPPDKPSYDTIRLNQTLVQRLAKLTSDENVFTKTGSVSARSAKTAPSKDAKRNSASQFYLPTPMNGGGSVALGSRKKVHFLVENEVIDDDKFFAQLLLSETGNGRLGQEPTKTIVEVDPDNEADKATIVASARDETSESVIKSLVNHLDSLRYQQRQQQDNVVSPNDSMQENARQEGSCNGKQEQNGEGVKSDNGAVNGPLVNGSGRDGNSDGDLSPWSVRRRTGPLRRSFSERTSPPRVTSFNGTGDLQQRSKSSFLDTMALRGKQTRADARAAFDEETLSSSSYSSSTGSSSGTLTNGRMRPRVPPPPPPPASSTGSSSPDQQSISSSETETATKNGIKPPSDQDDSNVYEDFCFDLSSGSERSSGRSSTASRTVVQVSTPVLTIFSKDAVHRLEIRHEDEDSSYESMGQKKTSIMITGDDCYSTVNVDDDNETPLYQSSVVVNDVFLSPGILQTSFNTVTISVNSPTSTLQHPRNKRSDQDELISINNQKNTFLNGSNSTSIIPIGGSTSVTVMTPPDTSEPTTPPKSTGKTLISLDFDRKLSSLRDSATGPESSVDEEPDQPSSPSTPSTTAKDTISIVPNEENSKDSSDSFEMLLRNPVEAVKRNLVPHFCGKVKELAGGEVVSGEVVSPVVIRRQKNPDGHSKVQRNSFIAKLLEDPMLGHLAEGLDYDLVAKLIENSLLRLKESRNQLDMSGTKDQDDVSKMIEESLMMIQEERSKLEAKKVEKDSKRSSISSGNSYGSAAYELMEFDATGDLSDCYQSCSSDLTVDDDTNSSRSKFYQMLVDATLSEIEISTANDDDHHYESIRLNSDPIYEEISDIPPPLPLTAPPMVDDIDREKRNARSIFEGASKYDILSYLVDAKERGIAQEEAYSFQFGNASDIILEEEEDESITDLRHHQRQISDISSRLSHVSNISDSSEDTSLLSANLAQRKASEIERNDSGVGSETSKTSRSKWQNPSSSLMDKISPIHLCEDCDGPVETQITESGVMYAPLVCRKCGKKRAERKEIITEIVETEEKYGRDLQIILEEFYQPMLVAGLLNQDQLSAIFLNVEELLENNQFLAERMRDALDIATEQGDEDLLTVNVGKVFLEAAPMLHAFESYCVRQGGASLLLANLEKEKELLRIFLRVSQMENAVLRRMNLNSFLMVPVQRVTKYPLLLARLYKVTPTHLEGKEQLKQAQEKIELHLNHMNREAKDVPTKLWRRISSSNPGGRRLSCELDMINIKLRKMAIDVLEWNTEEVRFAIEGRLLFTQPNDGNWKKSRTIKLTSINALLVTNGKPSSSYKPDRASSELLNFPRHTGIREASLLLVREKNGRYTLLREPLYLDRCVVCTENDWEDYFEVQEILSKESFIFKAEDGTKTKQWYSQLQYHSQGMGTWRKRRNALANIMINGMMTRT</sequence>
<feature type="region of interest" description="Disordered" evidence="3">
    <location>
        <begin position="305"/>
        <end position="370"/>
    </location>
</feature>
<dbReference type="RefSeq" id="XP_062710125.1">
    <property type="nucleotide sequence ID" value="XM_062854141.1"/>
</dbReference>
<dbReference type="GeneID" id="109399288"/>
<evidence type="ECO:0000259" key="5">
    <source>
        <dbReference type="PROSITE" id="PS50010"/>
    </source>
</evidence>
<feature type="compositionally biased region" description="Basic and acidic residues" evidence="3">
    <location>
        <begin position="492"/>
        <end position="504"/>
    </location>
</feature>
<dbReference type="InterPro" id="IPR001849">
    <property type="entry name" value="PH_domain"/>
</dbReference>
<feature type="compositionally biased region" description="Polar residues" evidence="3">
    <location>
        <begin position="348"/>
        <end position="361"/>
    </location>
</feature>
<dbReference type="PANTHER" id="PTHR46006:SF5">
    <property type="entry name" value="DH DOMAIN-CONTAINING PROTEIN"/>
    <property type="match status" value="1"/>
</dbReference>
<protein>
    <recommendedName>
        <fullName evidence="8">DH domain-containing protein</fullName>
    </recommendedName>
</protein>
<feature type="compositionally biased region" description="Polar residues" evidence="3">
    <location>
        <begin position="705"/>
        <end position="736"/>
    </location>
</feature>
<evidence type="ECO:0000313" key="6">
    <source>
        <dbReference type="EnsemblMetazoa" id="AALFPA23_021596.P31945"/>
    </source>
</evidence>
<feature type="compositionally biased region" description="Low complexity" evidence="3">
    <location>
        <begin position="1049"/>
        <end position="1085"/>
    </location>
</feature>
<evidence type="ECO:0000256" key="1">
    <source>
        <dbReference type="ARBA" id="ARBA00004496"/>
    </source>
</evidence>
<dbReference type="PANTHER" id="PTHR46006">
    <property type="entry name" value="RHO GUANINE NUCLEOTIDE EXCHANGE FACTOR AT 64C, ISOFORM A"/>
    <property type="match status" value="1"/>
</dbReference>
<keyword evidence="2" id="KW-0963">Cytoplasm</keyword>
<evidence type="ECO:0000259" key="4">
    <source>
        <dbReference type="PROSITE" id="PS50003"/>
    </source>
</evidence>
<dbReference type="EnsemblMetazoa" id="AALFPA23_021596.R31945">
    <property type="protein sequence ID" value="AALFPA23_021596.P31945"/>
    <property type="gene ID" value="AALFPA23_021596"/>
</dbReference>
<evidence type="ECO:0000256" key="3">
    <source>
        <dbReference type="SAM" id="MobiDB-lite"/>
    </source>
</evidence>
<dbReference type="Proteomes" id="UP000069940">
    <property type="component" value="Unassembled WGS sequence"/>
</dbReference>
<feature type="region of interest" description="Disordered" evidence="3">
    <location>
        <begin position="1048"/>
        <end position="1145"/>
    </location>
</feature>
<feature type="compositionally biased region" description="Low complexity" evidence="3">
    <location>
        <begin position="32"/>
        <end position="46"/>
    </location>
</feature>
<dbReference type="Gene3D" id="1.20.900.10">
    <property type="entry name" value="Dbl homology (DH) domain"/>
    <property type="match status" value="1"/>
</dbReference>
<dbReference type="PROSITE" id="PS50010">
    <property type="entry name" value="DH_2"/>
    <property type="match status" value="1"/>
</dbReference>
<feature type="region of interest" description="Disordered" evidence="3">
    <location>
        <begin position="1490"/>
        <end position="1516"/>
    </location>
</feature>
<feature type="domain" description="DH" evidence="5">
    <location>
        <begin position="1560"/>
        <end position="1751"/>
    </location>
</feature>
<feature type="compositionally biased region" description="Polar residues" evidence="3">
    <location>
        <begin position="307"/>
        <end position="319"/>
    </location>
</feature>
<feature type="compositionally biased region" description="Low complexity" evidence="3">
    <location>
        <begin position="14"/>
        <end position="24"/>
    </location>
</feature>
<feature type="region of interest" description="Disordered" evidence="3">
    <location>
        <begin position="584"/>
        <end position="610"/>
    </location>
</feature>
<feature type="compositionally biased region" description="Low complexity" evidence="3">
    <location>
        <begin position="81"/>
        <end position="114"/>
    </location>
</feature>
<dbReference type="Pfam" id="PF00621">
    <property type="entry name" value="RhoGEF"/>
    <property type="match status" value="1"/>
</dbReference>
<evidence type="ECO:0000256" key="2">
    <source>
        <dbReference type="ARBA" id="ARBA00022490"/>
    </source>
</evidence>
<comment type="subcellular location">
    <subcellularLocation>
        <location evidence="1">Cytoplasm</location>
    </subcellularLocation>
</comment>
<organism evidence="6 7">
    <name type="scientific">Aedes albopictus</name>
    <name type="common">Asian tiger mosquito</name>
    <name type="synonym">Stegomyia albopicta</name>
    <dbReference type="NCBI Taxonomy" id="7160"/>
    <lineage>
        <taxon>Eukaryota</taxon>
        <taxon>Metazoa</taxon>
        <taxon>Ecdysozoa</taxon>
        <taxon>Arthropoda</taxon>
        <taxon>Hexapoda</taxon>
        <taxon>Insecta</taxon>
        <taxon>Pterygota</taxon>
        <taxon>Neoptera</taxon>
        <taxon>Endopterygota</taxon>
        <taxon>Diptera</taxon>
        <taxon>Nematocera</taxon>
        <taxon>Culicoidea</taxon>
        <taxon>Culicidae</taxon>
        <taxon>Culicinae</taxon>
        <taxon>Aedini</taxon>
        <taxon>Aedes</taxon>
        <taxon>Stegomyia</taxon>
    </lineage>
</organism>
<evidence type="ECO:0000313" key="7">
    <source>
        <dbReference type="Proteomes" id="UP000069940"/>
    </source>
</evidence>
<feature type="region of interest" description="Disordered" evidence="3">
    <location>
        <begin position="1"/>
        <end position="114"/>
    </location>
</feature>
<evidence type="ECO:0008006" key="8">
    <source>
        <dbReference type="Google" id="ProtNLM"/>
    </source>
</evidence>
<dbReference type="SMART" id="SM00325">
    <property type="entry name" value="RhoGEF"/>
    <property type="match status" value="1"/>
</dbReference>
<accession>A0ABM1ZTT4</accession>
<feature type="region of interest" description="Disordered" evidence="3">
    <location>
        <begin position="485"/>
        <end position="527"/>
    </location>
</feature>
<feature type="domain" description="PH" evidence="4">
    <location>
        <begin position="1800"/>
        <end position="1932"/>
    </location>
</feature>
<reference evidence="6" key="2">
    <citation type="submission" date="2025-05" db="UniProtKB">
        <authorList>
            <consortium name="EnsemblMetazoa"/>
        </authorList>
    </citation>
    <scope>IDENTIFICATION</scope>
    <source>
        <strain evidence="6">Foshan</strain>
    </source>
</reference>
<dbReference type="SUPFAM" id="SSF48065">
    <property type="entry name" value="DBL homology domain (DH-domain)"/>
    <property type="match status" value="1"/>
</dbReference>
<feature type="compositionally biased region" description="Low complexity" evidence="3">
    <location>
        <begin position="1115"/>
        <end position="1125"/>
    </location>
</feature>
<dbReference type="CDD" id="cd00160">
    <property type="entry name" value="RhoGEF"/>
    <property type="match status" value="1"/>
</dbReference>
<feature type="compositionally biased region" description="Low complexity" evidence="3">
    <location>
        <begin position="865"/>
        <end position="880"/>
    </location>
</feature>
<feature type="compositionally biased region" description="Basic and acidic residues" evidence="3">
    <location>
        <begin position="511"/>
        <end position="520"/>
    </location>
</feature>
<keyword evidence="7" id="KW-1185">Reference proteome</keyword>
<dbReference type="PROSITE" id="PS50003">
    <property type="entry name" value="PH_DOMAIN"/>
    <property type="match status" value="1"/>
</dbReference>
<dbReference type="InterPro" id="IPR035899">
    <property type="entry name" value="DBL_dom_sf"/>
</dbReference>
<feature type="compositionally biased region" description="Pro residues" evidence="3">
    <location>
        <begin position="855"/>
        <end position="864"/>
    </location>
</feature>
<proteinExistence type="predicted"/>
<reference evidence="7" key="1">
    <citation type="journal article" date="2015" name="Proc. Natl. Acad. Sci. U.S.A.">
        <title>Genome sequence of the Asian Tiger mosquito, Aedes albopictus, reveals insights into its biology, genetics, and evolution.</title>
        <authorList>
            <person name="Chen X.G."/>
            <person name="Jiang X."/>
            <person name="Gu J."/>
            <person name="Xu M."/>
            <person name="Wu Y."/>
            <person name="Deng Y."/>
            <person name="Zhang C."/>
            <person name="Bonizzoni M."/>
            <person name="Dermauw W."/>
            <person name="Vontas J."/>
            <person name="Armbruster P."/>
            <person name="Huang X."/>
            <person name="Yang Y."/>
            <person name="Zhang H."/>
            <person name="He W."/>
            <person name="Peng H."/>
            <person name="Liu Y."/>
            <person name="Wu K."/>
            <person name="Chen J."/>
            <person name="Lirakis M."/>
            <person name="Topalis P."/>
            <person name="Van Leeuwen T."/>
            <person name="Hall A.B."/>
            <person name="Jiang X."/>
            <person name="Thorpe C."/>
            <person name="Mueller R.L."/>
            <person name="Sun C."/>
            <person name="Waterhouse R.M."/>
            <person name="Yan G."/>
            <person name="Tu Z.J."/>
            <person name="Fang X."/>
            <person name="James A.A."/>
        </authorList>
    </citation>
    <scope>NUCLEOTIDE SEQUENCE [LARGE SCALE GENOMIC DNA]</scope>
    <source>
        <strain evidence="7">Foshan</strain>
    </source>
</reference>
<dbReference type="InterPro" id="IPR000219">
    <property type="entry name" value="DH_dom"/>
</dbReference>
<feature type="compositionally biased region" description="Low complexity" evidence="3">
    <location>
        <begin position="831"/>
        <end position="848"/>
    </location>
</feature>
<name>A0ABM1ZTT4_AEDAL</name>
<feature type="compositionally biased region" description="Polar residues" evidence="3">
    <location>
        <begin position="1498"/>
        <end position="1516"/>
    </location>
</feature>
<feature type="compositionally biased region" description="Polar residues" evidence="3">
    <location>
        <begin position="783"/>
        <end position="808"/>
    </location>
</feature>
<dbReference type="InterPro" id="IPR051480">
    <property type="entry name" value="Endocytic_GEF_Adapter"/>
</dbReference>